<keyword evidence="12" id="KW-1185">Reference proteome</keyword>
<comment type="caution">
    <text evidence="11">The sequence shown here is derived from an EMBL/GenBank/DDBJ whole genome shotgun (WGS) entry which is preliminary data.</text>
</comment>
<dbReference type="InterPro" id="IPR000014">
    <property type="entry name" value="PAS"/>
</dbReference>
<dbReference type="InterPro" id="IPR005467">
    <property type="entry name" value="His_kinase_dom"/>
</dbReference>
<dbReference type="InterPro" id="IPR036890">
    <property type="entry name" value="HATPase_C_sf"/>
</dbReference>
<dbReference type="PANTHER" id="PTHR45453:SF1">
    <property type="entry name" value="PHOSPHATE REGULON SENSOR PROTEIN PHOR"/>
    <property type="match status" value="1"/>
</dbReference>
<evidence type="ECO:0000259" key="10">
    <source>
        <dbReference type="PROSITE" id="PS50109"/>
    </source>
</evidence>
<evidence type="ECO:0000256" key="5">
    <source>
        <dbReference type="ARBA" id="ARBA00022679"/>
    </source>
</evidence>
<evidence type="ECO:0000256" key="8">
    <source>
        <dbReference type="ARBA" id="ARBA00023136"/>
    </source>
</evidence>
<dbReference type="InterPro" id="IPR004358">
    <property type="entry name" value="Sig_transdc_His_kin-like_C"/>
</dbReference>
<keyword evidence="8 9" id="KW-0472">Membrane</keyword>
<keyword evidence="9" id="KW-0812">Transmembrane</keyword>
<accession>A0ABW4BD99</accession>
<dbReference type="PRINTS" id="PR00344">
    <property type="entry name" value="BCTRLSENSOR"/>
</dbReference>
<dbReference type="Pfam" id="PF02518">
    <property type="entry name" value="HATPase_c"/>
    <property type="match status" value="1"/>
</dbReference>
<evidence type="ECO:0000256" key="7">
    <source>
        <dbReference type="ARBA" id="ARBA00023012"/>
    </source>
</evidence>
<comment type="subcellular location">
    <subcellularLocation>
        <location evidence="2">Membrane</location>
    </subcellularLocation>
</comment>
<evidence type="ECO:0000256" key="4">
    <source>
        <dbReference type="ARBA" id="ARBA00022553"/>
    </source>
</evidence>
<evidence type="ECO:0000256" key="6">
    <source>
        <dbReference type="ARBA" id="ARBA00022777"/>
    </source>
</evidence>
<dbReference type="GO" id="GO:0016301">
    <property type="term" value="F:kinase activity"/>
    <property type="evidence" value="ECO:0007669"/>
    <property type="project" value="UniProtKB-KW"/>
</dbReference>
<dbReference type="NCBIfam" id="NF046044">
    <property type="entry name" value="PnpS"/>
    <property type="match status" value="1"/>
</dbReference>
<dbReference type="PANTHER" id="PTHR45453">
    <property type="entry name" value="PHOSPHATE REGULON SENSOR PROTEIN PHOR"/>
    <property type="match status" value="1"/>
</dbReference>
<feature type="transmembrane region" description="Helical" evidence="9">
    <location>
        <begin position="9"/>
        <end position="27"/>
    </location>
</feature>
<feature type="transmembrane region" description="Helical" evidence="9">
    <location>
        <begin position="133"/>
        <end position="154"/>
    </location>
</feature>
<dbReference type="InterPro" id="IPR003661">
    <property type="entry name" value="HisK_dim/P_dom"/>
</dbReference>
<dbReference type="RefSeq" id="WP_204118838.1">
    <property type="nucleotide sequence ID" value="NZ_BOLV01000008.1"/>
</dbReference>
<keyword evidence="7" id="KW-0902">Two-component regulatory system</keyword>
<name>A0ABW4BD99_9LACO</name>
<dbReference type="InterPro" id="IPR003594">
    <property type="entry name" value="HATPase_dom"/>
</dbReference>
<dbReference type="Pfam" id="PF13188">
    <property type="entry name" value="PAS_8"/>
    <property type="match status" value="1"/>
</dbReference>
<dbReference type="InterPro" id="IPR050351">
    <property type="entry name" value="BphY/WalK/GraS-like"/>
</dbReference>
<evidence type="ECO:0000256" key="3">
    <source>
        <dbReference type="ARBA" id="ARBA00012438"/>
    </source>
</evidence>
<keyword evidence="6 11" id="KW-0418">Kinase</keyword>
<dbReference type="Gene3D" id="3.30.565.10">
    <property type="entry name" value="Histidine kinase-like ATPase, C-terminal domain"/>
    <property type="match status" value="1"/>
</dbReference>
<dbReference type="EMBL" id="JBHTOA010000018">
    <property type="protein sequence ID" value="MFD1398474.1"/>
    <property type="molecule type" value="Genomic_DNA"/>
</dbReference>
<keyword evidence="9" id="KW-1133">Transmembrane helix</keyword>
<evidence type="ECO:0000256" key="2">
    <source>
        <dbReference type="ARBA" id="ARBA00004370"/>
    </source>
</evidence>
<keyword evidence="5" id="KW-0808">Transferase</keyword>
<dbReference type="SUPFAM" id="SSF55874">
    <property type="entry name" value="ATPase domain of HSP90 chaperone/DNA topoisomerase II/histidine kinase"/>
    <property type="match status" value="1"/>
</dbReference>
<dbReference type="EC" id="2.7.13.3" evidence="3"/>
<dbReference type="PROSITE" id="PS50109">
    <property type="entry name" value="HIS_KIN"/>
    <property type="match status" value="1"/>
</dbReference>
<evidence type="ECO:0000313" key="12">
    <source>
        <dbReference type="Proteomes" id="UP001597199"/>
    </source>
</evidence>
<dbReference type="CDD" id="cd00075">
    <property type="entry name" value="HATPase"/>
    <property type="match status" value="1"/>
</dbReference>
<dbReference type="SUPFAM" id="SSF47384">
    <property type="entry name" value="Homodimeric domain of signal transducing histidine kinase"/>
    <property type="match status" value="1"/>
</dbReference>
<dbReference type="SMART" id="SM00387">
    <property type="entry name" value="HATPase_c"/>
    <property type="match status" value="1"/>
</dbReference>
<organism evidence="11 12">
    <name type="scientific">Lacticaseibacillus suilingensis</name>
    <dbReference type="NCBI Taxonomy" id="2799577"/>
    <lineage>
        <taxon>Bacteria</taxon>
        <taxon>Bacillati</taxon>
        <taxon>Bacillota</taxon>
        <taxon>Bacilli</taxon>
        <taxon>Lactobacillales</taxon>
        <taxon>Lactobacillaceae</taxon>
        <taxon>Lacticaseibacillus</taxon>
    </lineage>
</organism>
<dbReference type="Gene3D" id="1.10.287.130">
    <property type="match status" value="1"/>
</dbReference>
<dbReference type="CDD" id="cd00082">
    <property type="entry name" value="HisKA"/>
    <property type="match status" value="1"/>
</dbReference>
<protein>
    <recommendedName>
        <fullName evidence="3">histidine kinase</fullName>
        <ecNumber evidence="3">2.7.13.3</ecNumber>
    </recommendedName>
</protein>
<dbReference type="Gene3D" id="3.30.450.20">
    <property type="entry name" value="PAS domain"/>
    <property type="match status" value="1"/>
</dbReference>
<evidence type="ECO:0000256" key="9">
    <source>
        <dbReference type="SAM" id="Phobius"/>
    </source>
</evidence>
<dbReference type="Proteomes" id="UP001597199">
    <property type="component" value="Unassembled WGS sequence"/>
</dbReference>
<evidence type="ECO:0000256" key="1">
    <source>
        <dbReference type="ARBA" id="ARBA00000085"/>
    </source>
</evidence>
<dbReference type="InterPro" id="IPR036097">
    <property type="entry name" value="HisK_dim/P_sf"/>
</dbReference>
<sequence>MSSRFKRRLAWTGITFVAGFFLLWFGMDRTLYQQQGDHLSALYQTYRDFDGAAAQVQPLAKDNHVTFTVLKGKPTDRRGTLLQDLVNRQRTIAGHTTTLTVNGQAEQVYVAREGTTFIGVWQQRATLFSEAPAFAWTLIVVGVLGLLAIATLMIKRFHYWNGHVEKMTSNLARIEAGGVPEPIILTPGSAFMAMGKQIDALDEEMRHLRDKVAIRQASFDRLIDHLPLGIMLLDDERQVVLANQAMGTLVGHQIAAVKHDYFDDIKTYRLARMIEHTYRNQKTHHKELTMLNTQKAVDASVIALNRGTDHLEVLVMLYDVTYLRQVEQMQLDFVGNVSHELKTPVTAISGFAETLLNGAKDDPATLNQFLQIIFDESTRLTQLITDILTLSRPDTGQAQATAVKVAEVVQTALVNLRKPIEEKNLTLETIIPDDLTLTTVPVKFSQVVRNLLNNAVFYNRNGGKVTVTATTDDKSLLLSVADTGIGIAENDQARIFERFYRVDKARSRHNGGTGLGLAIVHDMVLQLGGEVSLSSQLGVGTTFVVSLPLADLPTFYKD</sequence>
<evidence type="ECO:0000313" key="11">
    <source>
        <dbReference type="EMBL" id="MFD1398474.1"/>
    </source>
</evidence>
<proteinExistence type="predicted"/>
<dbReference type="Pfam" id="PF00512">
    <property type="entry name" value="HisKA"/>
    <property type="match status" value="1"/>
</dbReference>
<gene>
    <name evidence="11" type="primary">pnpS</name>
    <name evidence="11" type="ORF">ACFQ41_04055</name>
</gene>
<feature type="domain" description="Histidine kinase" evidence="10">
    <location>
        <begin position="336"/>
        <end position="551"/>
    </location>
</feature>
<keyword evidence="4" id="KW-0597">Phosphoprotein</keyword>
<dbReference type="SMART" id="SM00388">
    <property type="entry name" value="HisKA"/>
    <property type="match status" value="1"/>
</dbReference>
<dbReference type="SUPFAM" id="SSF55785">
    <property type="entry name" value="PYP-like sensor domain (PAS domain)"/>
    <property type="match status" value="1"/>
</dbReference>
<reference evidence="12" key="1">
    <citation type="journal article" date="2019" name="Int. J. Syst. Evol. Microbiol.">
        <title>The Global Catalogue of Microorganisms (GCM) 10K type strain sequencing project: providing services to taxonomists for standard genome sequencing and annotation.</title>
        <authorList>
            <consortium name="The Broad Institute Genomics Platform"/>
            <consortium name="The Broad Institute Genome Sequencing Center for Infectious Disease"/>
            <person name="Wu L."/>
            <person name="Ma J."/>
        </authorList>
    </citation>
    <scope>NUCLEOTIDE SEQUENCE [LARGE SCALE GENOMIC DNA]</scope>
    <source>
        <strain evidence="12">CCM 9110</strain>
    </source>
</reference>
<dbReference type="InterPro" id="IPR035965">
    <property type="entry name" value="PAS-like_dom_sf"/>
</dbReference>
<comment type="catalytic activity">
    <reaction evidence="1">
        <text>ATP + protein L-histidine = ADP + protein N-phospho-L-histidine.</text>
        <dbReference type="EC" id="2.7.13.3"/>
    </reaction>
</comment>